<evidence type="ECO:0000259" key="1">
    <source>
        <dbReference type="Pfam" id="PF01370"/>
    </source>
</evidence>
<dbReference type="RefSeq" id="WP_067188610.1">
    <property type="nucleotide sequence ID" value="NZ_FUKP01000038.1"/>
</dbReference>
<evidence type="ECO:0000313" key="4">
    <source>
        <dbReference type="Proteomes" id="UP000196230"/>
    </source>
</evidence>
<proteinExistence type="predicted"/>
<reference evidence="2 4" key="1">
    <citation type="submission" date="2017-02" db="EMBL/GenBank/DDBJ databases">
        <authorList>
            <person name="Peterson S.W."/>
        </authorList>
    </citation>
    <scope>NUCLEOTIDE SEQUENCE [LARGE SCALE GENOMIC DNA]</scope>
    <source>
        <strain evidence="2 4">2B3F</strain>
    </source>
</reference>
<dbReference type="PANTHER" id="PTHR48079:SF6">
    <property type="entry name" value="NAD(P)-BINDING DOMAIN-CONTAINING PROTEIN-RELATED"/>
    <property type="match status" value="1"/>
</dbReference>
<dbReference type="Proteomes" id="UP000297477">
    <property type="component" value="Unassembled WGS sequence"/>
</dbReference>
<dbReference type="InterPro" id="IPR001509">
    <property type="entry name" value="Epimerase_deHydtase"/>
</dbReference>
<evidence type="ECO:0000313" key="2">
    <source>
        <dbReference type="EMBL" id="SJN25404.1"/>
    </source>
</evidence>
<dbReference type="Proteomes" id="UP000196230">
    <property type="component" value="Unassembled WGS sequence"/>
</dbReference>
<dbReference type="EMBL" id="SPKT01000005">
    <property type="protein sequence ID" value="TFI00222.1"/>
    <property type="molecule type" value="Genomic_DNA"/>
</dbReference>
<dbReference type="PANTHER" id="PTHR48079">
    <property type="entry name" value="PROTEIN YEEZ"/>
    <property type="match status" value="1"/>
</dbReference>
<dbReference type="InterPro" id="IPR036291">
    <property type="entry name" value="NAD(P)-bd_dom_sf"/>
</dbReference>
<dbReference type="GO" id="GO:0005737">
    <property type="term" value="C:cytoplasm"/>
    <property type="evidence" value="ECO:0007669"/>
    <property type="project" value="TreeGrafter"/>
</dbReference>
<dbReference type="InterPro" id="IPR051783">
    <property type="entry name" value="NAD(P)-dependent_oxidoreduct"/>
</dbReference>
<dbReference type="GO" id="GO:0004029">
    <property type="term" value="F:aldehyde dehydrogenase (NAD+) activity"/>
    <property type="evidence" value="ECO:0007669"/>
    <property type="project" value="TreeGrafter"/>
</dbReference>
<dbReference type="AlphaFoldDB" id="A0A1R4J0E7"/>
<organism evidence="2 4">
    <name type="scientific">Micrococcus lylae</name>
    <dbReference type="NCBI Taxonomy" id="1273"/>
    <lineage>
        <taxon>Bacteria</taxon>
        <taxon>Bacillati</taxon>
        <taxon>Actinomycetota</taxon>
        <taxon>Actinomycetes</taxon>
        <taxon>Micrococcales</taxon>
        <taxon>Micrococcaceae</taxon>
        <taxon>Micrococcus</taxon>
    </lineage>
</organism>
<dbReference type="EMBL" id="FUKP01000038">
    <property type="protein sequence ID" value="SJN25404.1"/>
    <property type="molecule type" value="Genomic_DNA"/>
</dbReference>
<reference evidence="3 5" key="2">
    <citation type="submission" date="2019-03" db="EMBL/GenBank/DDBJ databases">
        <title>Reclassification of Micrococcus aloeverae and Micrococcus yunnanensis as later heterotypic synonyms of Micrococcus luteus.</title>
        <authorList>
            <person name="Huang C.-H."/>
        </authorList>
    </citation>
    <scope>NUCLEOTIDE SEQUENCE [LARGE SCALE GENOMIC DNA]</scope>
    <source>
        <strain evidence="3 5">BCRC 12151</strain>
    </source>
</reference>
<accession>A0A1R4J0E7</accession>
<keyword evidence="5" id="KW-1185">Reference proteome</keyword>
<dbReference type="Gene3D" id="3.40.50.720">
    <property type="entry name" value="NAD(P)-binding Rossmann-like Domain"/>
    <property type="match status" value="1"/>
</dbReference>
<dbReference type="Pfam" id="PF01370">
    <property type="entry name" value="Epimerase"/>
    <property type="match status" value="1"/>
</dbReference>
<gene>
    <name evidence="3" type="ORF">E4A49_04010</name>
    <name evidence="2" type="ORF">FM125_05645</name>
</gene>
<name>A0A1R4J0E7_9MICC</name>
<dbReference type="SUPFAM" id="SSF51735">
    <property type="entry name" value="NAD(P)-binding Rossmann-fold domains"/>
    <property type="match status" value="1"/>
</dbReference>
<sequence>MSRMGFEVELDALGTPQVFEQPEAHRVLVTGASGILGQGVARALLASGSEVVTLQRRPSGVEGAEDVRGSVADPEAVARAMDGVDTVVHVAAKVSVSGREEEFELVNVAGTQYVVEAARDAGVSRMVHISSPSVAHAGSSIVGEGAGPADPAAARGPYARTKAAGELIALSADSPSFHVLALRPHLMWGPGDMQLTDRIVQRARAGRMPVLGSGAALVDTLYTWNAVEAVLAAVTAADHTHGESLVVTNGEPRPVGELITRIAMAGGAAPPRLRLPAGVARRAGALVERAWERNLFGMRRATADGEPPLTEFLAEQLSTSHWFDQRRTREVLDWRPRVSIDEGLERVAEHYAER</sequence>
<feature type="domain" description="NAD-dependent epimerase/dehydratase" evidence="1">
    <location>
        <begin position="27"/>
        <end position="246"/>
    </location>
</feature>
<protein>
    <submittedName>
        <fullName evidence="2">NAD(P)H steroid dehydrogenase-like protein in alkane synthesis cluster</fullName>
    </submittedName>
    <submittedName>
        <fullName evidence="3">NAD-dependent epimerase/dehydratase family protein</fullName>
    </submittedName>
</protein>
<evidence type="ECO:0000313" key="5">
    <source>
        <dbReference type="Proteomes" id="UP000297477"/>
    </source>
</evidence>
<dbReference type="OrthoDB" id="3174087at2"/>
<evidence type="ECO:0000313" key="3">
    <source>
        <dbReference type="EMBL" id="TFI00222.1"/>
    </source>
</evidence>